<dbReference type="OrthoDB" id="4243216at2"/>
<evidence type="ECO:0000313" key="1">
    <source>
        <dbReference type="EMBL" id="OEJ30868.1"/>
    </source>
</evidence>
<dbReference type="EMBL" id="MEHK01000001">
    <property type="protein sequence ID" value="OEJ30868.1"/>
    <property type="molecule type" value="Genomic_DNA"/>
</dbReference>
<reference evidence="1 2" key="1">
    <citation type="submission" date="2016-08" db="EMBL/GenBank/DDBJ databases">
        <title>The complete genome of Streptomyces subrutilus 10-1-1.</title>
        <authorList>
            <person name="Chen X."/>
        </authorList>
    </citation>
    <scope>NUCLEOTIDE SEQUENCE [LARGE SCALE GENOMIC DNA]</scope>
    <source>
        <strain evidence="1 2">10-1-1</strain>
    </source>
</reference>
<dbReference type="RefSeq" id="WP_069919015.1">
    <property type="nucleotide sequence ID" value="NZ_MEHK01000001.1"/>
</dbReference>
<proteinExistence type="predicted"/>
<sequence>MNESVAQTSSSYYVTVRGERFTCGEVTGLGPQGDLGLPGQELTLTFDDCVLTDVPGAADWALSAEASAEPCHVKIEEMRSGSADPVTTWYLSDARPDGITDPSTTATSHETRIGRLTVHASKISPDMPQ</sequence>
<dbReference type="Proteomes" id="UP000095705">
    <property type="component" value="Unassembled WGS sequence"/>
</dbReference>
<dbReference type="AlphaFoldDB" id="A0A1E5PMT0"/>
<name>A0A1E5PMT0_9ACTN</name>
<organism evidence="1 2">
    <name type="scientific">Streptomyces subrutilus</name>
    <dbReference type="NCBI Taxonomy" id="36818"/>
    <lineage>
        <taxon>Bacteria</taxon>
        <taxon>Bacillati</taxon>
        <taxon>Actinomycetota</taxon>
        <taxon>Actinomycetes</taxon>
        <taxon>Kitasatosporales</taxon>
        <taxon>Streptomycetaceae</taxon>
        <taxon>Streptomyces</taxon>
    </lineage>
</organism>
<evidence type="ECO:0000313" key="2">
    <source>
        <dbReference type="Proteomes" id="UP000095705"/>
    </source>
</evidence>
<gene>
    <name evidence="1" type="ORF">BGK67_05460</name>
</gene>
<accession>A0A1E5PMT0</accession>
<keyword evidence="2" id="KW-1185">Reference proteome</keyword>
<comment type="caution">
    <text evidence="1">The sequence shown here is derived from an EMBL/GenBank/DDBJ whole genome shotgun (WGS) entry which is preliminary data.</text>
</comment>
<protein>
    <submittedName>
        <fullName evidence="1">Uncharacterized protein</fullName>
    </submittedName>
</protein>